<evidence type="ECO:0000256" key="5">
    <source>
        <dbReference type="SAM" id="MobiDB-lite"/>
    </source>
</evidence>
<feature type="compositionally biased region" description="Basic and acidic residues" evidence="5">
    <location>
        <begin position="127"/>
        <end position="138"/>
    </location>
</feature>
<dbReference type="GO" id="GO:0016624">
    <property type="term" value="F:oxidoreductase activity, acting on the aldehyde or oxo group of donors, disulfide as acceptor"/>
    <property type="evidence" value="ECO:0007669"/>
    <property type="project" value="InterPro"/>
</dbReference>
<dbReference type="InterPro" id="IPR001017">
    <property type="entry name" value="DH_E1"/>
</dbReference>
<evidence type="ECO:0000259" key="6">
    <source>
        <dbReference type="SMART" id="SM00861"/>
    </source>
</evidence>
<keyword evidence="4" id="KW-0786">Thiamine pyrophosphate</keyword>
<evidence type="ECO:0000313" key="8">
    <source>
        <dbReference type="Proteomes" id="UP000526501"/>
    </source>
</evidence>
<dbReference type="CDD" id="cd07036">
    <property type="entry name" value="TPP_PYR_E1-PDHc-beta_like"/>
    <property type="match status" value="1"/>
</dbReference>
<dbReference type="InterPro" id="IPR005475">
    <property type="entry name" value="Transketolase-like_Pyr-bd"/>
</dbReference>
<name>A0A7X1B618_9BACT</name>
<accession>A0A7X1B618</accession>
<keyword evidence="8" id="KW-1185">Reference proteome</keyword>
<dbReference type="PANTHER" id="PTHR43257">
    <property type="entry name" value="PYRUVATE DEHYDROGENASE E1 COMPONENT BETA SUBUNIT"/>
    <property type="match status" value="1"/>
</dbReference>
<dbReference type="Pfam" id="PF00676">
    <property type="entry name" value="E1_dh"/>
    <property type="match status" value="1"/>
</dbReference>
<dbReference type="SUPFAM" id="SSF52922">
    <property type="entry name" value="TK C-terminal domain-like"/>
    <property type="match status" value="1"/>
</dbReference>
<reference evidence="7 8" key="1">
    <citation type="submission" date="2020-07" db="EMBL/GenBank/DDBJ databases">
        <authorList>
            <person name="Feng X."/>
        </authorList>
    </citation>
    <scope>NUCLEOTIDE SEQUENCE [LARGE SCALE GENOMIC DNA]</scope>
    <source>
        <strain evidence="7 8">JCM23202</strain>
    </source>
</reference>
<feature type="domain" description="Transketolase-like pyrimidine-binding" evidence="6">
    <location>
        <begin position="368"/>
        <end position="541"/>
    </location>
</feature>
<protein>
    <submittedName>
        <fullName evidence="7">Transketolase</fullName>
    </submittedName>
</protein>
<proteinExistence type="predicted"/>
<comment type="function">
    <text evidence="2">E1 component of the 2-oxoglutarate dehydrogenase (OGDH) complex which catalyzes the decarboxylation of 2-oxoglutarate, the first step in the conversion of 2-oxoglutarate to succinyl-CoA and CO(2).</text>
</comment>
<feature type="region of interest" description="Disordered" evidence="5">
    <location>
        <begin position="118"/>
        <end position="140"/>
    </location>
</feature>
<dbReference type="InterPro" id="IPR009014">
    <property type="entry name" value="Transketo_C/PFOR_II"/>
</dbReference>
<dbReference type="InterPro" id="IPR033248">
    <property type="entry name" value="Transketolase_C"/>
</dbReference>
<comment type="cofactor">
    <cofactor evidence="1">
        <name>thiamine diphosphate</name>
        <dbReference type="ChEBI" id="CHEBI:58937"/>
    </cofactor>
</comment>
<dbReference type="Pfam" id="PF02780">
    <property type="entry name" value="Transketolase_C"/>
    <property type="match status" value="1"/>
</dbReference>
<organism evidence="7 8">
    <name type="scientific">Pelagicoccus albus</name>
    <dbReference type="NCBI Taxonomy" id="415222"/>
    <lineage>
        <taxon>Bacteria</taxon>
        <taxon>Pseudomonadati</taxon>
        <taxon>Verrucomicrobiota</taxon>
        <taxon>Opitutia</taxon>
        <taxon>Puniceicoccales</taxon>
        <taxon>Pelagicoccaceae</taxon>
        <taxon>Pelagicoccus</taxon>
    </lineage>
</organism>
<evidence type="ECO:0000256" key="2">
    <source>
        <dbReference type="ARBA" id="ARBA00003906"/>
    </source>
</evidence>
<dbReference type="AlphaFoldDB" id="A0A7X1B618"/>
<evidence type="ECO:0000256" key="4">
    <source>
        <dbReference type="ARBA" id="ARBA00023052"/>
    </source>
</evidence>
<comment type="caution">
    <text evidence="7">The sequence shown here is derived from an EMBL/GenBank/DDBJ whole genome shotgun (WGS) entry which is preliminary data.</text>
</comment>
<dbReference type="Gene3D" id="3.40.50.920">
    <property type="match status" value="1"/>
</dbReference>
<sequence length="690" mass="76770">MTQSSSETLSKEAHYPETPEILLQRDIRLGSDQIPTDEDLLLTYRWMAYSRFADMRILELFRQGRMKGTVTCSDGNEGLVAPMALMMDKSIDCVSWTHRGLPGHLIWSGHLGEHISQYLGNSGSPTKGREGNAHHGDPANRSYPMISHLGKMSSNVMGGTDSQRRKGLKSVGVTFFGDGGSSTGEIHEAMNMASVLNMPIIFVVENNKYAYSTPVSEQYSGKLVDRAIGYGMKGIALDVANIEDNMKVFWQAIEETRQSSRPMLIEMHSLRLRGHAGYDTCDYIDPAQTEEWIKQDALPHLRNRLVEKGYQARLDEEDATLKEFVNATVAKAFENPPCNPEGLIKDVYSPTETKVEWKTEDREKAPTLTYAQAINAALDKIMAESPESLVMGQDIADYGGPFKVTEGLLEKYGRNRIVNTPICESATVGYATGLAVNGHRPIVEFQFADFATDATTQITLNAATYHFRSGAKVPLVLRFPCGGGLTFGSFHSQDLEVLYTHIPGLKLIYPSTPQDAYNALLAAYEDDNPVCLFEHKNLYRLLKSPVSFDPNYKSVWQPALRRSGDYATVVTYGEMTLHASEACKYLESEYDLSFDLFDLRCLAPLKLDAIQASVAKTGRLVVITESRGNVGFSAELVSSITEKNFFNMEAPPLRITSKNMPVPFATELEADYRPGKDTILNQMIDWIEAE</sequence>
<dbReference type="EMBL" id="JACHVC010000005">
    <property type="protein sequence ID" value="MBC2605055.1"/>
    <property type="molecule type" value="Genomic_DNA"/>
</dbReference>
<evidence type="ECO:0000256" key="3">
    <source>
        <dbReference type="ARBA" id="ARBA00023002"/>
    </source>
</evidence>
<dbReference type="InterPro" id="IPR029061">
    <property type="entry name" value="THDP-binding"/>
</dbReference>
<dbReference type="FunFam" id="3.40.50.970:FF:000001">
    <property type="entry name" value="Pyruvate dehydrogenase E1 beta subunit"/>
    <property type="match status" value="1"/>
</dbReference>
<dbReference type="Gene3D" id="3.40.50.970">
    <property type="match status" value="2"/>
</dbReference>
<dbReference type="PANTHER" id="PTHR43257:SF2">
    <property type="entry name" value="PYRUVATE DEHYDROGENASE E1 COMPONENT SUBUNIT BETA"/>
    <property type="match status" value="1"/>
</dbReference>
<evidence type="ECO:0000256" key="1">
    <source>
        <dbReference type="ARBA" id="ARBA00001964"/>
    </source>
</evidence>
<dbReference type="Proteomes" id="UP000526501">
    <property type="component" value="Unassembled WGS sequence"/>
</dbReference>
<dbReference type="SMART" id="SM00861">
    <property type="entry name" value="Transket_pyr"/>
    <property type="match status" value="1"/>
</dbReference>
<dbReference type="Pfam" id="PF02779">
    <property type="entry name" value="Transket_pyr"/>
    <property type="match status" value="1"/>
</dbReference>
<gene>
    <name evidence="7" type="ORF">H5P27_03270</name>
</gene>
<dbReference type="CDD" id="cd02000">
    <property type="entry name" value="TPP_E1_PDC_ADC_BCADC"/>
    <property type="match status" value="1"/>
</dbReference>
<keyword evidence="3" id="KW-0560">Oxidoreductase</keyword>
<dbReference type="RefSeq" id="WP_185658936.1">
    <property type="nucleotide sequence ID" value="NZ_CAWPOO010000005.1"/>
</dbReference>
<evidence type="ECO:0000313" key="7">
    <source>
        <dbReference type="EMBL" id="MBC2605055.1"/>
    </source>
</evidence>
<dbReference type="SUPFAM" id="SSF52518">
    <property type="entry name" value="Thiamin diphosphate-binding fold (THDP-binding)"/>
    <property type="match status" value="2"/>
</dbReference>